<dbReference type="KEGG" id="ptm:GSPATT00006895001"/>
<dbReference type="Pfam" id="PF00400">
    <property type="entry name" value="WD40"/>
    <property type="match status" value="1"/>
</dbReference>
<dbReference type="InterPro" id="IPR036322">
    <property type="entry name" value="WD40_repeat_dom_sf"/>
</dbReference>
<dbReference type="RefSeq" id="XP_001434985.1">
    <property type="nucleotide sequence ID" value="XM_001434948.1"/>
</dbReference>
<dbReference type="PANTHER" id="PTHR19920">
    <property type="entry name" value="WD40 PROTEIN CIAO1"/>
    <property type="match status" value="1"/>
</dbReference>
<accession>A0C9X1</accession>
<dbReference type="InParanoid" id="A0C9X1"/>
<dbReference type="EMBL" id="CT868052">
    <property type="protein sequence ID" value="CAK67588.1"/>
    <property type="molecule type" value="Genomic_DNA"/>
</dbReference>
<name>A0C9X1_PARTE</name>
<dbReference type="PANTHER" id="PTHR19920:SF0">
    <property type="entry name" value="CYTOSOLIC IRON-SULFUR PROTEIN ASSEMBLY PROTEIN CIAO1-RELATED"/>
    <property type="match status" value="1"/>
</dbReference>
<dbReference type="InterPro" id="IPR001680">
    <property type="entry name" value="WD40_rpt"/>
</dbReference>
<dbReference type="Proteomes" id="UP000000600">
    <property type="component" value="Unassembled WGS sequence"/>
</dbReference>
<gene>
    <name evidence="1" type="ORF">GSPATT00006895001</name>
</gene>
<dbReference type="GeneID" id="5020770"/>
<dbReference type="Gene3D" id="2.130.10.10">
    <property type="entry name" value="YVTN repeat-like/Quinoprotein amine dehydrogenase"/>
    <property type="match status" value="1"/>
</dbReference>
<dbReference type="SUPFAM" id="SSF50978">
    <property type="entry name" value="WD40 repeat-like"/>
    <property type="match status" value="1"/>
</dbReference>
<dbReference type="AlphaFoldDB" id="A0C9X1"/>
<reference evidence="1 2" key="1">
    <citation type="journal article" date="2006" name="Nature">
        <title>Global trends of whole-genome duplications revealed by the ciliate Paramecium tetraurelia.</title>
        <authorList>
            <consortium name="Genoscope"/>
            <person name="Aury J.-M."/>
            <person name="Jaillon O."/>
            <person name="Duret L."/>
            <person name="Noel B."/>
            <person name="Jubin C."/>
            <person name="Porcel B.M."/>
            <person name="Segurens B."/>
            <person name="Daubin V."/>
            <person name="Anthouard V."/>
            <person name="Aiach N."/>
            <person name="Arnaiz O."/>
            <person name="Billaut A."/>
            <person name="Beisson J."/>
            <person name="Blanc I."/>
            <person name="Bouhouche K."/>
            <person name="Camara F."/>
            <person name="Duharcourt S."/>
            <person name="Guigo R."/>
            <person name="Gogendeau D."/>
            <person name="Katinka M."/>
            <person name="Keller A.-M."/>
            <person name="Kissmehl R."/>
            <person name="Klotz C."/>
            <person name="Koll F."/>
            <person name="Le Moue A."/>
            <person name="Lepere C."/>
            <person name="Malinsky S."/>
            <person name="Nowacki M."/>
            <person name="Nowak J.K."/>
            <person name="Plattner H."/>
            <person name="Poulain J."/>
            <person name="Ruiz F."/>
            <person name="Serrano V."/>
            <person name="Zagulski M."/>
            <person name="Dessen P."/>
            <person name="Betermier M."/>
            <person name="Weissenbach J."/>
            <person name="Scarpelli C."/>
            <person name="Schachter V."/>
            <person name="Sperling L."/>
            <person name="Meyer E."/>
            <person name="Cohen J."/>
            <person name="Wincker P."/>
        </authorList>
    </citation>
    <scope>NUCLEOTIDE SEQUENCE [LARGE SCALE GENOMIC DNA]</scope>
    <source>
        <strain evidence="1 2">Stock d4-2</strain>
    </source>
</reference>
<dbReference type="InterPro" id="IPR015943">
    <property type="entry name" value="WD40/YVTN_repeat-like_dom_sf"/>
</dbReference>
<sequence length="164" mass="19175">MYLSFKNKNQISNDGRILAVGAYDQKISLWRIEDAKLILIQQLRLQNNPKRILFSQNDQDLLICTKDGLVYCFNNSKQREYKEYQKIFNIKGKIRAIEFNNDASVLAIGGETNALQIWQKNQDDQWILVDEAKQDNFLETISFANNPDVIYASNNNELYIHHIM</sequence>
<evidence type="ECO:0000313" key="2">
    <source>
        <dbReference type="Proteomes" id="UP000000600"/>
    </source>
</evidence>
<dbReference type="HOGENOM" id="CLU_1622178_0_0_1"/>
<evidence type="ECO:0000313" key="1">
    <source>
        <dbReference type="EMBL" id="CAK67588.1"/>
    </source>
</evidence>
<proteinExistence type="predicted"/>
<keyword evidence="2" id="KW-1185">Reference proteome</keyword>
<protein>
    <submittedName>
        <fullName evidence="1">Uncharacterized protein</fullName>
    </submittedName>
</protein>
<organism evidence="1 2">
    <name type="scientific">Paramecium tetraurelia</name>
    <dbReference type="NCBI Taxonomy" id="5888"/>
    <lineage>
        <taxon>Eukaryota</taxon>
        <taxon>Sar</taxon>
        <taxon>Alveolata</taxon>
        <taxon>Ciliophora</taxon>
        <taxon>Intramacronucleata</taxon>
        <taxon>Oligohymenophorea</taxon>
        <taxon>Peniculida</taxon>
        <taxon>Parameciidae</taxon>
        <taxon>Paramecium</taxon>
    </lineage>
</organism>